<dbReference type="EMBL" id="BARS01012044">
    <property type="protein sequence ID" value="GAF96457.1"/>
    <property type="molecule type" value="Genomic_DNA"/>
</dbReference>
<organism evidence="1">
    <name type="scientific">marine sediment metagenome</name>
    <dbReference type="NCBI Taxonomy" id="412755"/>
    <lineage>
        <taxon>unclassified sequences</taxon>
        <taxon>metagenomes</taxon>
        <taxon>ecological metagenomes</taxon>
    </lineage>
</organism>
<name>X0U7Y6_9ZZZZ</name>
<proteinExistence type="predicted"/>
<sequence>YLYLFFNLNYNILIKYIGHRMLPFETKPIEKVKNEIHLINQNINKIKMDLISMKADISIIKDYINQQKNKDAKALKKQEISKGWIW</sequence>
<dbReference type="AlphaFoldDB" id="X0U7Y6"/>
<gene>
    <name evidence="1" type="ORF">S01H1_21649</name>
</gene>
<comment type="caution">
    <text evidence="1">The sequence shown here is derived from an EMBL/GenBank/DDBJ whole genome shotgun (WGS) entry which is preliminary data.</text>
</comment>
<protein>
    <submittedName>
        <fullName evidence="1">Uncharacterized protein</fullName>
    </submittedName>
</protein>
<reference evidence="1" key="1">
    <citation type="journal article" date="2014" name="Front. Microbiol.">
        <title>High frequency of phylogenetically diverse reductive dehalogenase-homologous genes in deep subseafloor sedimentary metagenomes.</title>
        <authorList>
            <person name="Kawai M."/>
            <person name="Futagami T."/>
            <person name="Toyoda A."/>
            <person name="Takaki Y."/>
            <person name="Nishi S."/>
            <person name="Hori S."/>
            <person name="Arai W."/>
            <person name="Tsubouchi T."/>
            <person name="Morono Y."/>
            <person name="Uchiyama I."/>
            <person name="Ito T."/>
            <person name="Fujiyama A."/>
            <person name="Inagaki F."/>
            <person name="Takami H."/>
        </authorList>
    </citation>
    <scope>NUCLEOTIDE SEQUENCE</scope>
    <source>
        <strain evidence="1">Expedition CK06-06</strain>
    </source>
</reference>
<accession>X0U7Y6</accession>
<feature type="non-terminal residue" evidence="1">
    <location>
        <position position="1"/>
    </location>
</feature>
<evidence type="ECO:0000313" key="1">
    <source>
        <dbReference type="EMBL" id="GAF96457.1"/>
    </source>
</evidence>